<dbReference type="AlphaFoldDB" id="A0A518GPM5"/>
<organism evidence="2 3">
    <name type="scientific">Planctopirus ephydatiae</name>
    <dbReference type="NCBI Taxonomy" id="2528019"/>
    <lineage>
        <taxon>Bacteria</taxon>
        <taxon>Pseudomonadati</taxon>
        <taxon>Planctomycetota</taxon>
        <taxon>Planctomycetia</taxon>
        <taxon>Planctomycetales</taxon>
        <taxon>Planctomycetaceae</taxon>
        <taxon>Planctopirus</taxon>
    </lineage>
</organism>
<gene>
    <name evidence="2" type="ORF">Spb1_24700</name>
</gene>
<dbReference type="KEGG" id="peh:Spb1_24700"/>
<protein>
    <recommendedName>
        <fullName evidence="1">HD-GYP domain-containing protein</fullName>
    </recommendedName>
</protein>
<dbReference type="EMBL" id="CP036299">
    <property type="protein sequence ID" value="QDV30536.1"/>
    <property type="molecule type" value="Genomic_DNA"/>
</dbReference>
<reference evidence="2 3" key="1">
    <citation type="submission" date="2019-02" db="EMBL/GenBank/DDBJ databases">
        <title>Deep-cultivation of Planctomycetes and their phenomic and genomic characterization uncovers novel biology.</title>
        <authorList>
            <person name="Wiegand S."/>
            <person name="Jogler M."/>
            <person name="Boedeker C."/>
            <person name="Pinto D."/>
            <person name="Vollmers J."/>
            <person name="Rivas-Marin E."/>
            <person name="Kohn T."/>
            <person name="Peeters S.H."/>
            <person name="Heuer A."/>
            <person name="Rast P."/>
            <person name="Oberbeckmann S."/>
            <person name="Bunk B."/>
            <person name="Jeske O."/>
            <person name="Meyerdierks A."/>
            <person name="Storesund J.E."/>
            <person name="Kallscheuer N."/>
            <person name="Luecker S."/>
            <person name="Lage O.M."/>
            <person name="Pohl T."/>
            <person name="Merkel B.J."/>
            <person name="Hornburger P."/>
            <person name="Mueller R.-W."/>
            <person name="Bruemmer F."/>
            <person name="Labrenz M."/>
            <person name="Spormann A.M."/>
            <person name="Op den Camp H."/>
            <person name="Overmann J."/>
            <person name="Amann R."/>
            <person name="Jetten M.S.M."/>
            <person name="Mascher T."/>
            <person name="Medema M.H."/>
            <person name="Devos D.P."/>
            <person name="Kaster A.-K."/>
            <person name="Ovreas L."/>
            <person name="Rohde M."/>
            <person name="Galperin M.Y."/>
            <person name="Jogler C."/>
        </authorList>
    </citation>
    <scope>NUCLEOTIDE SEQUENCE [LARGE SCALE GENOMIC DNA]</scope>
    <source>
        <strain evidence="2 3">Spb1</strain>
    </source>
</reference>
<dbReference type="Gene3D" id="1.10.3210.10">
    <property type="entry name" value="Hypothetical protein af1432"/>
    <property type="match status" value="1"/>
</dbReference>
<dbReference type="PROSITE" id="PS51832">
    <property type="entry name" value="HD_GYP"/>
    <property type="match status" value="1"/>
</dbReference>
<sequence>MQACVSFSWAHVAPEASPLQKILKVAALFATGPEGARKLVESRCERGAQIARDLGFSESTALAIRCLDEHWNGQGQPDRPKGEEIPLLARILGIAQTIEVFDQLGGVRKVHEIVSE</sequence>
<proteinExistence type="predicted"/>
<name>A0A518GPM5_9PLAN</name>
<dbReference type="Proteomes" id="UP000315349">
    <property type="component" value="Chromosome"/>
</dbReference>
<evidence type="ECO:0000313" key="2">
    <source>
        <dbReference type="EMBL" id="QDV30536.1"/>
    </source>
</evidence>
<dbReference type="InterPro" id="IPR037522">
    <property type="entry name" value="HD_GYP_dom"/>
</dbReference>
<accession>A0A518GPM5</accession>
<feature type="domain" description="HD-GYP" evidence="1">
    <location>
        <begin position="1"/>
        <end position="116"/>
    </location>
</feature>
<keyword evidence="3" id="KW-1185">Reference proteome</keyword>
<dbReference type="Pfam" id="PF13487">
    <property type="entry name" value="HD_5"/>
    <property type="match status" value="1"/>
</dbReference>
<evidence type="ECO:0000259" key="1">
    <source>
        <dbReference type="PROSITE" id="PS51832"/>
    </source>
</evidence>
<evidence type="ECO:0000313" key="3">
    <source>
        <dbReference type="Proteomes" id="UP000315349"/>
    </source>
</evidence>